<evidence type="ECO:0000256" key="1">
    <source>
        <dbReference type="ARBA" id="ARBA00023180"/>
    </source>
</evidence>
<name>A0A8P4K124_DICLA</name>
<dbReference type="SUPFAM" id="SSF54452">
    <property type="entry name" value="MHC antigen-recognition domain"/>
    <property type="match status" value="1"/>
</dbReference>
<dbReference type="GeneTree" id="ENSGT01120000271826"/>
<accession>A0A8P4K124</accession>
<reference evidence="3" key="1">
    <citation type="submission" date="2025-08" db="UniProtKB">
        <authorList>
            <consortium name="Ensembl"/>
        </authorList>
    </citation>
    <scope>IDENTIFICATION</scope>
</reference>
<sequence length="188" mass="21896">MYLVFLAVKHSLKFLLTGSNGVPNLPEFEAVAQVDDTEVVYCDSDKKIVEPKQEWMKQLFEKDRQHFEWYTMQCFSIQPNIFQTAIYSVRQPFKLGAVQILQKIIDCEWDDETGEVNSFMLFGYNGEDFLSYDLKTLKWIALKPEAVNTKLRLEREGYDEHITEIFPAWLKQYVNFSKSSLPGKGGIT</sequence>
<dbReference type="AlphaFoldDB" id="A0A8P4K124"/>
<dbReference type="Pfam" id="PF00129">
    <property type="entry name" value="MHC_I"/>
    <property type="match status" value="1"/>
</dbReference>
<dbReference type="Ensembl" id="ENSDLAT00005076924.1">
    <property type="protein sequence ID" value="ENSDLAP00005066400.1"/>
    <property type="gene ID" value="ENSDLAG00005026647.1"/>
</dbReference>
<dbReference type="GO" id="GO:0005615">
    <property type="term" value="C:extracellular space"/>
    <property type="evidence" value="ECO:0007669"/>
    <property type="project" value="TreeGrafter"/>
</dbReference>
<dbReference type="InterPro" id="IPR037055">
    <property type="entry name" value="MHC_I-like_Ag-recog_sf"/>
</dbReference>
<protein>
    <recommendedName>
        <fullName evidence="2">MHC class I-like antigen recognition-like domain-containing protein</fullName>
    </recommendedName>
</protein>
<evidence type="ECO:0000313" key="4">
    <source>
        <dbReference type="Proteomes" id="UP000694389"/>
    </source>
</evidence>
<reference evidence="3" key="2">
    <citation type="submission" date="2025-09" db="UniProtKB">
        <authorList>
            <consortium name="Ensembl"/>
        </authorList>
    </citation>
    <scope>IDENTIFICATION</scope>
</reference>
<dbReference type="Gene3D" id="3.30.500.10">
    <property type="entry name" value="MHC class I-like antigen recognition-like"/>
    <property type="match status" value="1"/>
</dbReference>
<feature type="domain" description="MHC class I-like antigen recognition-like" evidence="2">
    <location>
        <begin position="9"/>
        <end position="181"/>
    </location>
</feature>
<keyword evidence="1" id="KW-0325">Glycoprotein</keyword>
<proteinExistence type="predicted"/>
<dbReference type="InterPro" id="IPR050208">
    <property type="entry name" value="MHC_class-I_related"/>
</dbReference>
<keyword evidence="4" id="KW-1185">Reference proteome</keyword>
<dbReference type="PANTHER" id="PTHR16675">
    <property type="entry name" value="MHC CLASS I-RELATED"/>
    <property type="match status" value="1"/>
</dbReference>
<dbReference type="Proteomes" id="UP000694389">
    <property type="component" value="Unassembled WGS sequence"/>
</dbReference>
<dbReference type="InterPro" id="IPR011161">
    <property type="entry name" value="MHC_I-like_Ag-recog"/>
</dbReference>
<evidence type="ECO:0000259" key="2">
    <source>
        <dbReference type="Pfam" id="PF00129"/>
    </source>
</evidence>
<dbReference type="PANTHER" id="PTHR16675:SF237">
    <property type="entry name" value="MHC CLASS I ANTIGEN TRANSCRIPT VARIANT 1-RELATED"/>
    <property type="match status" value="1"/>
</dbReference>
<evidence type="ECO:0000313" key="3">
    <source>
        <dbReference type="Ensembl" id="ENSDLAP00005066400.1"/>
    </source>
</evidence>
<dbReference type="GO" id="GO:0009897">
    <property type="term" value="C:external side of plasma membrane"/>
    <property type="evidence" value="ECO:0007669"/>
    <property type="project" value="TreeGrafter"/>
</dbReference>
<dbReference type="GO" id="GO:0006955">
    <property type="term" value="P:immune response"/>
    <property type="evidence" value="ECO:0007669"/>
    <property type="project" value="TreeGrafter"/>
</dbReference>
<organism evidence="3 4">
    <name type="scientific">Dicentrarchus labrax</name>
    <name type="common">European seabass</name>
    <name type="synonym">Morone labrax</name>
    <dbReference type="NCBI Taxonomy" id="13489"/>
    <lineage>
        <taxon>Eukaryota</taxon>
        <taxon>Metazoa</taxon>
        <taxon>Chordata</taxon>
        <taxon>Craniata</taxon>
        <taxon>Vertebrata</taxon>
        <taxon>Euteleostomi</taxon>
        <taxon>Actinopterygii</taxon>
        <taxon>Neopterygii</taxon>
        <taxon>Teleostei</taxon>
        <taxon>Neoteleostei</taxon>
        <taxon>Acanthomorphata</taxon>
        <taxon>Eupercaria</taxon>
        <taxon>Moronidae</taxon>
        <taxon>Dicentrarchus</taxon>
    </lineage>
</organism>
<dbReference type="InterPro" id="IPR011162">
    <property type="entry name" value="MHC_I/II-like_Ag-recog"/>
</dbReference>